<feature type="domain" description="Tetrapyrrole biosynthesis uroporphyrinogen III synthase" evidence="1">
    <location>
        <begin position="51"/>
        <end position="222"/>
    </location>
</feature>
<dbReference type="Gene3D" id="3.40.50.10090">
    <property type="match status" value="2"/>
</dbReference>
<protein>
    <submittedName>
        <fullName evidence="2">Uroporphyrinogen-III synthase</fullName>
        <ecNumber evidence="2">4.2.1.75</ecNumber>
    </submittedName>
</protein>
<dbReference type="SUPFAM" id="SSF69618">
    <property type="entry name" value="HemD-like"/>
    <property type="match status" value="1"/>
</dbReference>
<dbReference type="InterPro" id="IPR003754">
    <property type="entry name" value="4pyrrol_synth_uPrphyn_synth"/>
</dbReference>
<sequence length="242" mass="24347">MPEPILLLTRPEAAARRFLAELEVAAGRHLVAAIAPLLRIDEVTPPPPDTTPAMLILTSERGAAGAVRMGLTGLPAWCVGPRTAQAAQAAGLLPREGGGDAEALIAAILDAPDAGPLLHLRGDHQRGDVAERLRRAGRDCAEAVVYAQSAQPLPAAGQAALAGRAPVVAPVFSPRSAALLAAQLPSIAPLHAVAISPAAAAPLAGRVEGVTLAARPDGPAMIDATLAAHAAFGSTTRRSGGA</sequence>
<dbReference type="CDD" id="cd06578">
    <property type="entry name" value="HemD"/>
    <property type="match status" value="1"/>
</dbReference>
<evidence type="ECO:0000259" key="1">
    <source>
        <dbReference type="Pfam" id="PF02602"/>
    </source>
</evidence>
<proteinExistence type="predicted"/>
<evidence type="ECO:0000313" key="2">
    <source>
        <dbReference type="EMBL" id="MBB3711362.1"/>
    </source>
</evidence>
<reference evidence="2 3" key="1">
    <citation type="submission" date="2020-08" db="EMBL/GenBank/DDBJ databases">
        <title>Genomic Encyclopedia of Type Strains, Phase III (KMG-III): the genomes of soil and plant-associated and newly described type strains.</title>
        <authorList>
            <person name="Whitman W."/>
        </authorList>
    </citation>
    <scope>NUCLEOTIDE SEQUENCE [LARGE SCALE GENOMIC DNA]</scope>
    <source>
        <strain evidence="2 3">CECT 8572</strain>
    </source>
</reference>
<dbReference type="RefSeq" id="WP_183470315.1">
    <property type="nucleotide sequence ID" value="NZ_JACIBX010000002.1"/>
</dbReference>
<dbReference type="GO" id="GO:0004852">
    <property type="term" value="F:uroporphyrinogen-III synthase activity"/>
    <property type="evidence" value="ECO:0007669"/>
    <property type="project" value="UniProtKB-EC"/>
</dbReference>
<dbReference type="EC" id="4.2.1.75" evidence="2"/>
<organism evidence="2 3">
    <name type="scientific">Limimaricola variabilis</name>
    <dbReference type="NCBI Taxonomy" id="1492771"/>
    <lineage>
        <taxon>Bacteria</taxon>
        <taxon>Pseudomonadati</taxon>
        <taxon>Pseudomonadota</taxon>
        <taxon>Alphaproteobacteria</taxon>
        <taxon>Rhodobacterales</taxon>
        <taxon>Paracoccaceae</taxon>
        <taxon>Limimaricola</taxon>
    </lineage>
</organism>
<name>A0ABR6HLC3_9RHOB</name>
<keyword evidence="2" id="KW-0456">Lyase</keyword>
<dbReference type="InterPro" id="IPR036108">
    <property type="entry name" value="4pyrrol_syn_uPrphyn_synt_sf"/>
</dbReference>
<keyword evidence="3" id="KW-1185">Reference proteome</keyword>
<dbReference type="Proteomes" id="UP000576152">
    <property type="component" value="Unassembled WGS sequence"/>
</dbReference>
<gene>
    <name evidence="2" type="ORF">FHS00_000924</name>
</gene>
<dbReference type="Pfam" id="PF02602">
    <property type="entry name" value="HEM4"/>
    <property type="match status" value="1"/>
</dbReference>
<accession>A0ABR6HLC3</accession>
<comment type="caution">
    <text evidence="2">The sequence shown here is derived from an EMBL/GenBank/DDBJ whole genome shotgun (WGS) entry which is preliminary data.</text>
</comment>
<dbReference type="EMBL" id="JACIBX010000002">
    <property type="protein sequence ID" value="MBB3711362.1"/>
    <property type="molecule type" value="Genomic_DNA"/>
</dbReference>
<evidence type="ECO:0000313" key="3">
    <source>
        <dbReference type="Proteomes" id="UP000576152"/>
    </source>
</evidence>